<dbReference type="EMBL" id="LR699554">
    <property type="protein sequence ID" value="VVD34203.1"/>
    <property type="molecule type" value="Genomic_DNA"/>
</dbReference>
<dbReference type="InterPro" id="IPR001633">
    <property type="entry name" value="EAL_dom"/>
</dbReference>
<dbReference type="KEGG" id="pdio:PDMSB3_2919.1"/>
<dbReference type="InterPro" id="IPR035919">
    <property type="entry name" value="EAL_sf"/>
</dbReference>
<gene>
    <name evidence="2" type="ORF">PDMSB3_2919</name>
</gene>
<organism evidence="2 3">
    <name type="scientific">Paraburkholderia dioscoreae</name>
    <dbReference type="NCBI Taxonomy" id="2604047"/>
    <lineage>
        <taxon>Bacteria</taxon>
        <taxon>Pseudomonadati</taxon>
        <taxon>Pseudomonadota</taxon>
        <taxon>Betaproteobacteria</taxon>
        <taxon>Burkholderiales</taxon>
        <taxon>Burkholderiaceae</taxon>
        <taxon>Paraburkholderia</taxon>
    </lineage>
</organism>
<evidence type="ECO:0000313" key="3">
    <source>
        <dbReference type="Proteomes" id="UP000325811"/>
    </source>
</evidence>
<name>A0A5Q4ZNA6_9BURK</name>
<reference evidence="2 3" key="1">
    <citation type="submission" date="2019-08" db="EMBL/GenBank/DDBJ databases">
        <authorList>
            <person name="Herpell B J."/>
        </authorList>
    </citation>
    <scope>NUCLEOTIDE SEQUENCE [LARGE SCALE GENOMIC DNA]</scope>
    <source>
        <strain evidence="3">Msb3</strain>
    </source>
</reference>
<dbReference type="SUPFAM" id="SSF141868">
    <property type="entry name" value="EAL domain-like"/>
    <property type="match status" value="1"/>
</dbReference>
<sequence length="195" mass="21379">MRRVTGVSGNSSSFPKHWSNRLARHVHTVPGLKDKSVMHTFDYAEPEPLTLTKRDVRLAQSRPDDAGSASVELSEFESRIRRGLSAGEFHLVFQGAYRAASGTLARLEAQVRWKHPDYGVLLPGLFMTALDHPQAALEMASFVVAGVCRELHGCLVANLPLQPVAIAMPAHVALHESFADEIARGRLLRRAVPAV</sequence>
<evidence type="ECO:0000313" key="2">
    <source>
        <dbReference type="EMBL" id="VVD34203.1"/>
    </source>
</evidence>
<evidence type="ECO:0000259" key="1">
    <source>
        <dbReference type="PROSITE" id="PS50883"/>
    </source>
</evidence>
<dbReference type="PROSITE" id="PS50883">
    <property type="entry name" value="EAL"/>
    <property type="match status" value="1"/>
</dbReference>
<proteinExistence type="predicted"/>
<dbReference type="Proteomes" id="UP000325811">
    <property type="component" value="Chromosome II"/>
</dbReference>
<keyword evidence="3" id="KW-1185">Reference proteome</keyword>
<accession>A0A5Q4ZNA6</accession>
<dbReference type="AlphaFoldDB" id="A0A5Q4ZNA6"/>
<feature type="domain" description="EAL" evidence="1">
    <location>
        <begin position="73"/>
        <end position="195"/>
    </location>
</feature>
<protein>
    <recommendedName>
        <fullName evidence="1">EAL domain-containing protein</fullName>
    </recommendedName>
</protein>
<dbReference type="Gene3D" id="3.20.20.450">
    <property type="entry name" value="EAL domain"/>
    <property type="match status" value="1"/>
</dbReference>
<dbReference type="Pfam" id="PF00563">
    <property type="entry name" value="EAL"/>
    <property type="match status" value="1"/>
</dbReference>